<accession>A0A1I0P7F4</accession>
<dbReference type="STRING" id="355548.SAMN04487945_1457"/>
<protein>
    <submittedName>
        <fullName evidence="1">Uncharacterized protein</fullName>
    </submittedName>
</protein>
<organism evidence="1 2">
    <name type="scientific">Halobacterium jilantaiense</name>
    <dbReference type="NCBI Taxonomy" id="355548"/>
    <lineage>
        <taxon>Archaea</taxon>
        <taxon>Methanobacteriati</taxon>
        <taxon>Methanobacteriota</taxon>
        <taxon>Stenosarchaea group</taxon>
        <taxon>Halobacteria</taxon>
        <taxon>Halobacteriales</taxon>
        <taxon>Halobacteriaceae</taxon>
        <taxon>Halobacterium</taxon>
    </lineage>
</organism>
<gene>
    <name evidence="1" type="ORF">SAMN04487945_1457</name>
</gene>
<evidence type="ECO:0000313" key="2">
    <source>
        <dbReference type="Proteomes" id="UP000198518"/>
    </source>
</evidence>
<evidence type="ECO:0000313" key="1">
    <source>
        <dbReference type="EMBL" id="SEW10201.1"/>
    </source>
</evidence>
<dbReference type="Proteomes" id="UP000198518">
    <property type="component" value="Unassembled WGS sequence"/>
</dbReference>
<reference evidence="1 2" key="1">
    <citation type="submission" date="2016-10" db="EMBL/GenBank/DDBJ databases">
        <authorList>
            <person name="de Groot N.N."/>
        </authorList>
    </citation>
    <scope>NUCLEOTIDE SEQUENCE [LARGE SCALE GENOMIC DNA]</scope>
    <source>
        <strain evidence="1 2">CGMCC 1.5337</strain>
    </source>
</reference>
<sequence>MAATSDAMDALDELADPEFWMQAGAVFTGFMGPTVAKNLIEPNTSYDIPDEAYGALVVAGAQYSPAYKRELMLGGGLYTVDQLAVRYNLKQHIQEAGN</sequence>
<name>A0A1I0P7F4_9EURY</name>
<keyword evidence="2" id="KW-1185">Reference proteome</keyword>
<dbReference type="EMBL" id="FOJA01000001">
    <property type="protein sequence ID" value="SEW10201.1"/>
    <property type="molecule type" value="Genomic_DNA"/>
</dbReference>
<proteinExistence type="predicted"/>
<dbReference type="RefSeq" id="WP_143052166.1">
    <property type="nucleotide sequence ID" value="NZ_FOJA01000001.1"/>
</dbReference>
<dbReference type="AlphaFoldDB" id="A0A1I0P7F4"/>